<dbReference type="SMART" id="SM00450">
    <property type="entry name" value="RHOD"/>
    <property type="match status" value="1"/>
</dbReference>
<feature type="domain" description="Rhodanese" evidence="1">
    <location>
        <begin position="15"/>
        <end position="107"/>
    </location>
</feature>
<dbReference type="Pfam" id="PF00581">
    <property type="entry name" value="Rhodanese"/>
    <property type="match status" value="1"/>
</dbReference>
<dbReference type="EMBL" id="JBHSZP010000013">
    <property type="protein sequence ID" value="MFC7088981.1"/>
    <property type="molecule type" value="Genomic_DNA"/>
</dbReference>
<evidence type="ECO:0000313" key="2">
    <source>
        <dbReference type="EMBL" id="MFC7088981.1"/>
    </source>
</evidence>
<evidence type="ECO:0000259" key="1">
    <source>
        <dbReference type="PROSITE" id="PS50206"/>
    </source>
</evidence>
<gene>
    <name evidence="2" type="ORF">ACFQH5_05415</name>
</gene>
<dbReference type="Gene3D" id="3.40.250.10">
    <property type="entry name" value="Rhodanese-like domain"/>
    <property type="match status" value="1"/>
</dbReference>
<name>A0ABW2EVX9_9GAMM</name>
<dbReference type="InterPro" id="IPR001763">
    <property type="entry name" value="Rhodanese-like_dom"/>
</dbReference>
<comment type="caution">
    <text evidence="2">The sequence shown here is derived from an EMBL/GenBank/DDBJ whole genome shotgun (WGS) entry which is preliminary data.</text>
</comment>
<organism evidence="2 3">
    <name type="scientific">Halomonas salifodinae</name>
    <dbReference type="NCBI Taxonomy" id="438745"/>
    <lineage>
        <taxon>Bacteria</taxon>
        <taxon>Pseudomonadati</taxon>
        <taxon>Pseudomonadota</taxon>
        <taxon>Gammaproteobacteria</taxon>
        <taxon>Oceanospirillales</taxon>
        <taxon>Halomonadaceae</taxon>
        <taxon>Halomonas</taxon>
    </lineage>
</organism>
<reference evidence="3" key="1">
    <citation type="journal article" date="2019" name="Int. J. Syst. Evol. Microbiol.">
        <title>The Global Catalogue of Microorganisms (GCM) 10K type strain sequencing project: providing services to taxonomists for standard genome sequencing and annotation.</title>
        <authorList>
            <consortium name="The Broad Institute Genomics Platform"/>
            <consortium name="The Broad Institute Genome Sequencing Center for Infectious Disease"/>
            <person name="Wu L."/>
            <person name="Ma J."/>
        </authorList>
    </citation>
    <scope>NUCLEOTIDE SEQUENCE [LARGE SCALE GENOMIC DNA]</scope>
    <source>
        <strain evidence="3">CGMCC 1.13666</strain>
    </source>
</reference>
<dbReference type="RefSeq" id="WP_346062611.1">
    <property type="nucleotide sequence ID" value="NZ_BAAADR010000012.1"/>
</dbReference>
<dbReference type="CDD" id="cd00158">
    <property type="entry name" value="RHOD"/>
    <property type="match status" value="1"/>
</dbReference>
<evidence type="ECO:0000313" key="3">
    <source>
        <dbReference type="Proteomes" id="UP001596411"/>
    </source>
</evidence>
<protein>
    <submittedName>
        <fullName evidence="2">Rhodanese-like domain-containing protein</fullName>
    </submittedName>
</protein>
<proteinExistence type="predicted"/>
<keyword evidence="3" id="KW-1185">Reference proteome</keyword>
<dbReference type="SUPFAM" id="SSF52821">
    <property type="entry name" value="Rhodanese/Cell cycle control phosphatase"/>
    <property type="match status" value="1"/>
</dbReference>
<dbReference type="InterPro" id="IPR050229">
    <property type="entry name" value="GlpE_sulfurtransferase"/>
</dbReference>
<dbReference type="PANTHER" id="PTHR43031">
    <property type="entry name" value="FAD-DEPENDENT OXIDOREDUCTASE"/>
    <property type="match status" value="1"/>
</dbReference>
<accession>A0ABW2EVX9</accession>
<dbReference type="Proteomes" id="UP001596411">
    <property type="component" value="Unassembled WGS sequence"/>
</dbReference>
<dbReference type="InterPro" id="IPR036873">
    <property type="entry name" value="Rhodanese-like_dom_sf"/>
</dbReference>
<dbReference type="PANTHER" id="PTHR43031:SF7">
    <property type="entry name" value="NITRIC OXIDE REDUCTASE FLRD-NAD(+) REDUCTASE"/>
    <property type="match status" value="1"/>
</dbReference>
<sequence length="112" mass="12222">MKTIDRETLAARLAGSDQPTLVEALPEKYFRDWHLPNAVNINHDQVKQRAAELLPDKHAEVVVYCASATCQNSDLAARQLTALGYTDVAVYKGGKAEWEAAGLPVAETLDAD</sequence>
<dbReference type="PROSITE" id="PS50206">
    <property type="entry name" value="RHODANESE_3"/>
    <property type="match status" value="1"/>
</dbReference>